<dbReference type="AlphaFoldDB" id="A0A4Y2GS53"/>
<proteinExistence type="predicted"/>
<reference evidence="1 2" key="1">
    <citation type="journal article" date="2019" name="Sci. Rep.">
        <title>Orb-weaving spider Araneus ventricosus genome elucidates the spidroin gene catalogue.</title>
        <authorList>
            <person name="Kono N."/>
            <person name="Nakamura H."/>
            <person name="Ohtoshi R."/>
            <person name="Moran D.A.P."/>
            <person name="Shinohara A."/>
            <person name="Yoshida Y."/>
            <person name="Fujiwara M."/>
            <person name="Mori M."/>
            <person name="Tomita M."/>
            <person name="Arakawa K."/>
        </authorList>
    </citation>
    <scope>NUCLEOTIDE SEQUENCE [LARGE SCALE GENOMIC DNA]</scope>
</reference>
<accession>A0A4Y2GS53</accession>
<evidence type="ECO:0000313" key="2">
    <source>
        <dbReference type="Proteomes" id="UP000499080"/>
    </source>
</evidence>
<dbReference type="Proteomes" id="UP000499080">
    <property type="component" value="Unassembled WGS sequence"/>
</dbReference>
<sequence length="215" mass="24011">MCALLGQQALLPSTIYHANEAARTSPKSPFPDVSLRHRACLLQSTISFARHPPYPLLIRRWVARSSITHEEEVRESEESGIAVEADDFCCCCRCFFQRKRGKCDLPSASIHSKLSTSDRNRTGISFILLIKKVGSPEECETSTDLSKIVLVFQMAPPSPNFHTTPSVGRSTHYVRFIAHHAHKHGRSLVELGIKPGTIRLRSRDLITRPPRSGNA</sequence>
<name>A0A4Y2GS53_ARAVE</name>
<dbReference type="EMBL" id="BGPR01001565">
    <property type="protein sequence ID" value="GBM56802.1"/>
    <property type="molecule type" value="Genomic_DNA"/>
</dbReference>
<comment type="caution">
    <text evidence="1">The sequence shown here is derived from an EMBL/GenBank/DDBJ whole genome shotgun (WGS) entry which is preliminary data.</text>
</comment>
<keyword evidence="2" id="KW-1185">Reference proteome</keyword>
<dbReference type="OrthoDB" id="10507233at2759"/>
<gene>
    <name evidence="1" type="ORF">AVEN_136565_1</name>
</gene>
<organism evidence="1 2">
    <name type="scientific">Araneus ventricosus</name>
    <name type="common">Orbweaver spider</name>
    <name type="synonym">Epeira ventricosa</name>
    <dbReference type="NCBI Taxonomy" id="182803"/>
    <lineage>
        <taxon>Eukaryota</taxon>
        <taxon>Metazoa</taxon>
        <taxon>Ecdysozoa</taxon>
        <taxon>Arthropoda</taxon>
        <taxon>Chelicerata</taxon>
        <taxon>Arachnida</taxon>
        <taxon>Araneae</taxon>
        <taxon>Araneomorphae</taxon>
        <taxon>Entelegynae</taxon>
        <taxon>Araneoidea</taxon>
        <taxon>Araneidae</taxon>
        <taxon>Araneus</taxon>
    </lineage>
</organism>
<evidence type="ECO:0000313" key="1">
    <source>
        <dbReference type="EMBL" id="GBM56802.1"/>
    </source>
</evidence>
<protein>
    <submittedName>
        <fullName evidence="1">Uncharacterized protein</fullName>
    </submittedName>
</protein>